<evidence type="ECO:0000256" key="2">
    <source>
        <dbReference type="ARBA" id="ARBA00023239"/>
    </source>
</evidence>
<dbReference type="InterPro" id="IPR002220">
    <property type="entry name" value="DapA-like"/>
</dbReference>
<comment type="similarity">
    <text evidence="1 3">Belongs to the DapA family.</text>
</comment>
<name>A0A3P3XIR1_9SPIR</name>
<dbReference type="AlphaFoldDB" id="A0A3P3XIR1"/>
<dbReference type="InterPro" id="IPR013785">
    <property type="entry name" value="Aldolase_TIM"/>
</dbReference>
<sequence>MKKGKKFSGIIPPIVTPFDESGNIDRTIFRREVRHLISCGVHGLSPGGSTGEGAALTDEELAELIGIIREENTEGLPIVAGVIRTSTQAAVKTALAAKAAGANALMVTPVFYNVLVPDEKGNYSFYEAIAEAADLPVIIYNVVPQNEITPDAFSRLLNIPNVIGIKQSVGGIMAFYDMVLTNGDRGMIYSATDEMLYSTFDLGADGAISAILSLFPKLCVKMWNLAKDGDNAKARHIQDAIYPVWKAVRGPQFPARMKAALKILGRDCGFSRSPMSEVTESQVAQMKLLLENIRDE</sequence>
<dbReference type="SMART" id="SM01130">
    <property type="entry name" value="DHDPS"/>
    <property type="match status" value="1"/>
</dbReference>
<accession>A0A3P3XIR1</accession>
<dbReference type="CDD" id="cd00408">
    <property type="entry name" value="DHDPS-like"/>
    <property type="match status" value="1"/>
</dbReference>
<dbReference type="EC" id="4.3.3.7" evidence="6"/>
<dbReference type="Pfam" id="PF00701">
    <property type="entry name" value="DHDPS"/>
    <property type="match status" value="1"/>
</dbReference>
<dbReference type="PANTHER" id="PTHR12128">
    <property type="entry name" value="DIHYDRODIPICOLINATE SYNTHASE"/>
    <property type="match status" value="1"/>
</dbReference>
<keyword evidence="2 3" id="KW-0456">Lyase</keyword>
<reference evidence="6" key="1">
    <citation type="submission" date="2017-02" db="EMBL/GenBank/DDBJ databases">
        <authorList>
            <person name="Regsiter A."/>
            <person name="William W."/>
        </authorList>
    </citation>
    <scope>NUCLEOTIDE SEQUENCE</scope>
    <source>
        <strain evidence="6">Bib</strain>
    </source>
</reference>
<dbReference type="SUPFAM" id="SSF51569">
    <property type="entry name" value="Aldolase"/>
    <property type="match status" value="1"/>
</dbReference>
<organism evidence="6">
    <name type="scientific">uncultured spirochete</name>
    <dbReference type="NCBI Taxonomy" id="156406"/>
    <lineage>
        <taxon>Bacteria</taxon>
        <taxon>Pseudomonadati</taxon>
        <taxon>Spirochaetota</taxon>
        <taxon>Spirochaetia</taxon>
        <taxon>Spirochaetales</taxon>
        <taxon>environmental samples</taxon>
    </lineage>
</organism>
<feature type="binding site" evidence="5">
    <location>
        <position position="208"/>
    </location>
    <ligand>
        <name>pyruvate</name>
        <dbReference type="ChEBI" id="CHEBI:15361"/>
    </ligand>
</feature>
<feature type="binding site" evidence="5">
    <location>
        <position position="50"/>
    </location>
    <ligand>
        <name>pyruvate</name>
        <dbReference type="ChEBI" id="CHEBI:15361"/>
    </ligand>
</feature>
<dbReference type="PANTHER" id="PTHR12128:SF66">
    <property type="entry name" value="4-HYDROXY-2-OXOGLUTARATE ALDOLASE, MITOCHONDRIAL"/>
    <property type="match status" value="1"/>
</dbReference>
<dbReference type="Gene3D" id="3.20.20.70">
    <property type="entry name" value="Aldolase class I"/>
    <property type="match status" value="1"/>
</dbReference>
<feature type="active site" description="Proton donor/acceptor" evidence="4">
    <location>
        <position position="140"/>
    </location>
</feature>
<dbReference type="PRINTS" id="PR00146">
    <property type="entry name" value="DHPICSNTHASE"/>
</dbReference>
<evidence type="ECO:0000256" key="3">
    <source>
        <dbReference type="PIRNR" id="PIRNR001365"/>
    </source>
</evidence>
<evidence type="ECO:0000256" key="4">
    <source>
        <dbReference type="PIRSR" id="PIRSR001365-1"/>
    </source>
</evidence>
<evidence type="ECO:0000256" key="5">
    <source>
        <dbReference type="PIRSR" id="PIRSR001365-2"/>
    </source>
</evidence>
<evidence type="ECO:0000313" key="6">
    <source>
        <dbReference type="EMBL" id="SLM12970.1"/>
    </source>
</evidence>
<protein>
    <submittedName>
        <fullName evidence="6">Dihydrodipicolinate synthase</fullName>
        <ecNumber evidence="6">4.3.3.7</ecNumber>
    </submittedName>
</protein>
<dbReference type="PIRSF" id="PIRSF001365">
    <property type="entry name" value="DHDPS"/>
    <property type="match status" value="1"/>
</dbReference>
<gene>
    <name evidence="6" type="ORF">SPIROBIBN47_270031</name>
</gene>
<evidence type="ECO:0000256" key="1">
    <source>
        <dbReference type="ARBA" id="ARBA00007592"/>
    </source>
</evidence>
<proteinExistence type="inferred from homology"/>
<dbReference type="GO" id="GO:0008840">
    <property type="term" value="F:4-hydroxy-tetrahydrodipicolinate synthase activity"/>
    <property type="evidence" value="ECO:0007669"/>
    <property type="project" value="UniProtKB-EC"/>
</dbReference>
<feature type="active site" description="Schiff-base intermediate with substrate" evidence="4">
    <location>
        <position position="166"/>
    </location>
</feature>
<dbReference type="EMBL" id="FWDM01000020">
    <property type="protein sequence ID" value="SLM12970.1"/>
    <property type="molecule type" value="Genomic_DNA"/>
</dbReference>